<dbReference type="EMBL" id="JAARRM010000005">
    <property type="protein sequence ID" value="MBC1522171.1"/>
    <property type="molecule type" value="Genomic_DNA"/>
</dbReference>
<dbReference type="GO" id="GO:0005737">
    <property type="term" value="C:cytoplasm"/>
    <property type="evidence" value="ECO:0007669"/>
    <property type="project" value="TreeGrafter"/>
</dbReference>
<accession>A0A841ZUC2</accession>
<evidence type="ECO:0000259" key="1">
    <source>
        <dbReference type="Pfam" id="PF00149"/>
    </source>
</evidence>
<dbReference type="InterPro" id="IPR029052">
    <property type="entry name" value="Metallo-depent_PP-like"/>
</dbReference>
<dbReference type="Proteomes" id="UP000559885">
    <property type="component" value="Unassembled WGS sequence"/>
</dbReference>
<evidence type="ECO:0000313" key="3">
    <source>
        <dbReference type="Proteomes" id="UP000559885"/>
    </source>
</evidence>
<gene>
    <name evidence="2" type="ORF">HB912_10990</name>
</gene>
<dbReference type="PANTHER" id="PTHR42850">
    <property type="entry name" value="METALLOPHOSPHOESTERASE"/>
    <property type="match status" value="1"/>
</dbReference>
<name>A0A841ZUC2_9LIST</name>
<dbReference type="GO" id="GO:0016791">
    <property type="term" value="F:phosphatase activity"/>
    <property type="evidence" value="ECO:0007669"/>
    <property type="project" value="TreeGrafter"/>
</dbReference>
<dbReference type="Gene3D" id="3.60.21.10">
    <property type="match status" value="1"/>
</dbReference>
<dbReference type="AlphaFoldDB" id="A0A841ZUC2"/>
<proteinExistence type="predicted"/>
<organism evidence="2 3">
    <name type="scientific">Listeria aquatica</name>
    <dbReference type="NCBI Taxonomy" id="1494960"/>
    <lineage>
        <taxon>Bacteria</taxon>
        <taxon>Bacillati</taxon>
        <taxon>Bacillota</taxon>
        <taxon>Bacilli</taxon>
        <taxon>Bacillales</taxon>
        <taxon>Listeriaceae</taxon>
        <taxon>Listeria</taxon>
    </lineage>
</organism>
<evidence type="ECO:0000313" key="2">
    <source>
        <dbReference type="EMBL" id="MBC1522171.1"/>
    </source>
</evidence>
<dbReference type="Pfam" id="PF00149">
    <property type="entry name" value="Metallophos"/>
    <property type="match status" value="1"/>
</dbReference>
<dbReference type="RefSeq" id="WP_185374560.1">
    <property type="nucleotide sequence ID" value="NZ_JAARRM010000005.1"/>
</dbReference>
<comment type="caution">
    <text evidence="2">The sequence shown here is derived from an EMBL/GenBank/DDBJ whole genome shotgun (WGS) entry which is preliminary data.</text>
</comment>
<dbReference type="SUPFAM" id="SSF56300">
    <property type="entry name" value="Metallo-dependent phosphatases"/>
    <property type="match status" value="1"/>
</dbReference>
<sequence>MVETNLRFNTQLHTIFLFFGKASIETVSFIEQQFMPALRNDEPSKNYYTTIQFFPDTEQINFLNDLNKATTFPASADYILIQMEEEPSTLLQENIEKMAKENQYQLEAIFLNSPSKPVSSQFSNQHTFTLPISNFSVQSNGDQLKKYLLEPEKTYHIIGDTHECLEELMALLEKSGFSFNSSGKIIERPDPSHQFILLGDSIDKGKNTKAILEFLYLNLEHFYFVIGNHESFVHHYLQGKIKNANEEIVSRFFDSIPVLEKDPDLHVKFNTLVEHSAPFYRLISDRASLYATHAPCKNKYLGKLDKKSLRKMRNFHLDRTRPTEEQLLFLLEEANENHPYHFFGHVAAKNAFRLKNKIHLDTGCIHGNLLTEAVLMPNGKLTTCSIPSNHHDDFQAQLPILFQ</sequence>
<dbReference type="InterPro" id="IPR050126">
    <property type="entry name" value="Ap4A_hydrolase"/>
</dbReference>
<reference evidence="2 3" key="1">
    <citation type="submission" date="2020-03" db="EMBL/GenBank/DDBJ databases">
        <title>Soil Listeria distribution.</title>
        <authorList>
            <person name="Liao J."/>
            <person name="Wiedmann M."/>
        </authorList>
    </citation>
    <scope>NUCLEOTIDE SEQUENCE [LARGE SCALE GENOMIC DNA]</scope>
    <source>
        <strain evidence="2 3">FSL L7-1507</strain>
    </source>
</reference>
<protein>
    <submittedName>
        <fullName evidence="2">Metallophosphoesterase</fullName>
    </submittedName>
</protein>
<feature type="domain" description="Calcineurin-like phosphoesterase" evidence="1">
    <location>
        <begin position="157"/>
        <end position="345"/>
    </location>
</feature>
<dbReference type="InterPro" id="IPR004843">
    <property type="entry name" value="Calcineurin-like_PHP"/>
</dbReference>
<dbReference type="PANTHER" id="PTHR42850:SF4">
    <property type="entry name" value="ZINC-DEPENDENT ENDOPOLYPHOSPHATASE"/>
    <property type="match status" value="1"/>
</dbReference>